<dbReference type="GO" id="GO:0003755">
    <property type="term" value="F:peptidyl-prolyl cis-trans isomerase activity"/>
    <property type="evidence" value="ECO:0007669"/>
    <property type="project" value="InterPro"/>
</dbReference>
<dbReference type="PROSITE" id="PS50072">
    <property type="entry name" value="CSA_PPIASE_2"/>
    <property type="match status" value="1"/>
</dbReference>
<name>A0A7S1U7Y9_9STRA</name>
<dbReference type="Gene3D" id="3.90.550.10">
    <property type="entry name" value="Spore Coat Polysaccharide Biosynthesis Protein SpsA, Chain A"/>
    <property type="match status" value="1"/>
</dbReference>
<dbReference type="InterPro" id="IPR029000">
    <property type="entry name" value="Cyclophilin-like_dom_sf"/>
</dbReference>
<dbReference type="Gene3D" id="2.40.100.10">
    <property type="entry name" value="Cyclophilin-like"/>
    <property type="match status" value="1"/>
</dbReference>
<evidence type="ECO:0000259" key="2">
    <source>
        <dbReference type="PROSITE" id="PS50072"/>
    </source>
</evidence>
<dbReference type="InterPro" id="IPR021067">
    <property type="entry name" value="Glycosyltransferase"/>
</dbReference>
<reference evidence="3" key="1">
    <citation type="submission" date="2021-01" db="EMBL/GenBank/DDBJ databases">
        <authorList>
            <person name="Corre E."/>
            <person name="Pelletier E."/>
            <person name="Niang G."/>
            <person name="Scheremetjew M."/>
            <person name="Finn R."/>
            <person name="Kale V."/>
            <person name="Holt S."/>
            <person name="Cochrane G."/>
            <person name="Meng A."/>
            <person name="Brown T."/>
            <person name="Cohen L."/>
        </authorList>
    </citation>
    <scope>NUCLEOTIDE SEQUENCE</scope>
    <source>
        <strain evidence="3">CCMP2877</strain>
    </source>
</reference>
<dbReference type="Pfam" id="PF00160">
    <property type="entry name" value="Pro_isomerase"/>
    <property type="match status" value="1"/>
</dbReference>
<evidence type="ECO:0000256" key="1">
    <source>
        <dbReference type="SAM" id="MobiDB-lite"/>
    </source>
</evidence>
<dbReference type="PANTHER" id="PTHR34496:SF6">
    <property type="entry name" value="GLYCOSYLTRANSFERASE 2-LIKE DOMAIN-CONTAINING PROTEIN"/>
    <property type="match status" value="1"/>
</dbReference>
<feature type="domain" description="PPIase cyclophilin-type" evidence="2">
    <location>
        <begin position="146"/>
        <end position="281"/>
    </location>
</feature>
<dbReference type="AlphaFoldDB" id="A0A7S1U7Y9"/>
<feature type="region of interest" description="Disordered" evidence="1">
    <location>
        <begin position="86"/>
        <end position="110"/>
    </location>
</feature>
<accession>A0A7S1U7Y9</accession>
<dbReference type="InterPro" id="IPR002130">
    <property type="entry name" value="Cyclophilin-type_PPIase_dom"/>
</dbReference>
<organism evidence="3">
    <name type="scientific">Phaeomonas parva</name>
    <dbReference type="NCBI Taxonomy" id="124430"/>
    <lineage>
        <taxon>Eukaryota</taxon>
        <taxon>Sar</taxon>
        <taxon>Stramenopiles</taxon>
        <taxon>Ochrophyta</taxon>
        <taxon>Pinguiophyceae</taxon>
        <taxon>Pinguiochrysidales</taxon>
        <taxon>Pinguiochrysidaceae</taxon>
        <taxon>Phaeomonas</taxon>
    </lineage>
</organism>
<dbReference type="Pfam" id="PF11397">
    <property type="entry name" value="GlcNAc"/>
    <property type="match status" value="2"/>
</dbReference>
<evidence type="ECO:0000313" key="3">
    <source>
        <dbReference type="EMBL" id="CAD9259766.1"/>
    </source>
</evidence>
<dbReference type="InterPro" id="IPR029044">
    <property type="entry name" value="Nucleotide-diphossugar_trans"/>
</dbReference>
<gene>
    <name evidence="3" type="ORF">PPAR1163_LOCUS18140</name>
</gene>
<dbReference type="PANTHER" id="PTHR34496">
    <property type="entry name" value="GLCNAC TRANSFERASE-RELATED"/>
    <property type="match status" value="1"/>
</dbReference>
<proteinExistence type="predicted"/>
<dbReference type="EMBL" id="HBGJ01028542">
    <property type="protein sequence ID" value="CAD9259766.1"/>
    <property type="molecule type" value="Transcribed_RNA"/>
</dbReference>
<dbReference type="SUPFAM" id="SSF53448">
    <property type="entry name" value="Nucleotide-diphospho-sugar transferases"/>
    <property type="match status" value="1"/>
</dbReference>
<dbReference type="SUPFAM" id="SSF50891">
    <property type="entry name" value="Cyclophilin-like"/>
    <property type="match status" value="1"/>
</dbReference>
<protein>
    <recommendedName>
        <fullName evidence="2">PPIase cyclophilin-type domain-containing protein</fullName>
    </recommendedName>
</protein>
<sequence length="838" mass="92994">MGRPKHPALGARGAGPGGGQHKCCIVTVFTMTILVWLGGLYRFVASTTATPALVVSSPAAQAPLPPQVPTVKKAPGTRGLNAIASANAHATPSLPKMKPNAPPTRHMAAPNTPPDEFKAVASTAPEWVSEEDLVTADGPPGLDNRATELVHCDTSKGPFTVAVHRTWAPLGAERFLDLVRDRFFDTKIALFRAVKNFICQFGVAGDPKVQREWRAKGTIQDDPIWLEPGKKFQKGWMSFAGSGANSRSTQMFVAYANVPLGRSKWEVPFGRVIAGFENVEKWYTGYGELRTFNGNAPDQVKLQNQGLAYAHTFDQLDYINSCRVVWSADGPEDSVRIVPASQDAAIAAPADAAADAVNDDAVVQAAGHAGDAGLIYIEGSGDDEVDRPVPEFWRPPGEVVVPGEPRPRYLDIHDYVDGQPTIFLKLASYRDYQCPTTLDDAIRKAKYPFRLSFGVVEQNAPGDPPCGRPERSCAEDPTQPLCDDKYRARVRVYRMNAQDATGPVTARHLGDRLYRGEHFVLQVDAHSTFAADWDEDIINQWKATNNEMAIMSTYPTDIKGFGGVPVLDENNHSTVKSTPVMCNSQFEPSGIIRHLGQPETMPPEFLNGSPLLQPFWAAGISFSRGHFVVNVPYDCCLWMMFQGEEIDMTVRAFTWGYDNYTPHKSVLFHHYKRKKAPPLFWENSQQHKGEAKLANSRVLEITQLGKPRTQEFSHDELNIYGRGTERPVDWFYWFYGVDRARNEVHEGLCSYARTGTMHQMYTSHMNEGNLGINFQHLVDAAEEEQHKPVEEVINAEIDKAFMKMHPKRARARLDRLRSEGRDVQISKLRGAAPGPNLS</sequence>